<dbReference type="InterPro" id="IPR035445">
    <property type="entry name" value="GYF-like_dom_sf"/>
</dbReference>
<feature type="compositionally biased region" description="Basic and acidic residues" evidence="1">
    <location>
        <begin position="368"/>
        <end position="381"/>
    </location>
</feature>
<name>A0AA40BLD1_9PEZI</name>
<feature type="region of interest" description="Disordered" evidence="1">
    <location>
        <begin position="767"/>
        <end position="792"/>
    </location>
</feature>
<feature type="compositionally biased region" description="Polar residues" evidence="1">
    <location>
        <begin position="643"/>
        <end position="670"/>
    </location>
</feature>
<feature type="compositionally biased region" description="Basic and acidic residues" evidence="1">
    <location>
        <begin position="1136"/>
        <end position="1148"/>
    </location>
</feature>
<feature type="domain" description="GYF" evidence="2">
    <location>
        <begin position="697"/>
        <end position="745"/>
    </location>
</feature>
<feature type="region of interest" description="Disordered" evidence="1">
    <location>
        <begin position="176"/>
        <end position="320"/>
    </location>
</feature>
<feature type="compositionally biased region" description="Low complexity" evidence="1">
    <location>
        <begin position="382"/>
        <end position="391"/>
    </location>
</feature>
<feature type="region of interest" description="Disordered" evidence="1">
    <location>
        <begin position="993"/>
        <end position="1148"/>
    </location>
</feature>
<feature type="compositionally biased region" description="Polar residues" evidence="1">
    <location>
        <begin position="1298"/>
        <end position="1309"/>
    </location>
</feature>
<feature type="compositionally biased region" description="Pro residues" evidence="1">
    <location>
        <begin position="1001"/>
        <end position="1016"/>
    </location>
</feature>
<feature type="compositionally biased region" description="Basic and acidic residues" evidence="1">
    <location>
        <begin position="453"/>
        <end position="471"/>
    </location>
</feature>
<evidence type="ECO:0000259" key="2">
    <source>
        <dbReference type="PROSITE" id="PS50829"/>
    </source>
</evidence>
<dbReference type="SUPFAM" id="SSF55277">
    <property type="entry name" value="GYF domain"/>
    <property type="match status" value="1"/>
</dbReference>
<feature type="compositionally biased region" description="Polar residues" evidence="1">
    <location>
        <begin position="204"/>
        <end position="214"/>
    </location>
</feature>
<feature type="compositionally biased region" description="Basic and acidic residues" evidence="1">
    <location>
        <begin position="1220"/>
        <end position="1240"/>
    </location>
</feature>
<evidence type="ECO:0000313" key="3">
    <source>
        <dbReference type="EMBL" id="KAK0736307.1"/>
    </source>
</evidence>
<feature type="compositionally biased region" description="Polar residues" evidence="1">
    <location>
        <begin position="176"/>
        <end position="195"/>
    </location>
</feature>
<feature type="compositionally biased region" description="Low complexity" evidence="1">
    <location>
        <begin position="1017"/>
        <end position="1040"/>
    </location>
</feature>
<dbReference type="EMBL" id="JAUKTV010000006">
    <property type="protein sequence ID" value="KAK0736307.1"/>
    <property type="molecule type" value="Genomic_DNA"/>
</dbReference>
<feature type="compositionally biased region" description="Polar residues" evidence="1">
    <location>
        <begin position="1408"/>
        <end position="1426"/>
    </location>
</feature>
<feature type="compositionally biased region" description="Polar residues" evidence="1">
    <location>
        <begin position="1099"/>
        <end position="1108"/>
    </location>
</feature>
<comment type="caution">
    <text evidence="3">The sequence shown here is derived from an EMBL/GenBank/DDBJ whole genome shotgun (WGS) entry which is preliminary data.</text>
</comment>
<feature type="region of interest" description="Disordered" evidence="1">
    <location>
        <begin position="1402"/>
        <end position="1461"/>
    </location>
</feature>
<dbReference type="Proteomes" id="UP001172159">
    <property type="component" value="Unassembled WGS sequence"/>
</dbReference>
<gene>
    <name evidence="3" type="ORF">B0T21DRAFT_451101</name>
</gene>
<organism evidence="3 4">
    <name type="scientific">Apiosordaria backusii</name>
    <dbReference type="NCBI Taxonomy" id="314023"/>
    <lineage>
        <taxon>Eukaryota</taxon>
        <taxon>Fungi</taxon>
        <taxon>Dikarya</taxon>
        <taxon>Ascomycota</taxon>
        <taxon>Pezizomycotina</taxon>
        <taxon>Sordariomycetes</taxon>
        <taxon>Sordariomycetidae</taxon>
        <taxon>Sordariales</taxon>
        <taxon>Lasiosphaeriaceae</taxon>
        <taxon>Apiosordaria</taxon>
    </lineage>
</organism>
<feature type="compositionally biased region" description="Polar residues" evidence="1">
    <location>
        <begin position="392"/>
        <end position="405"/>
    </location>
</feature>
<accession>A0AA40BLD1</accession>
<dbReference type="PANTHER" id="PTHR14445:SF36">
    <property type="entry name" value="FI03272P-RELATED"/>
    <property type="match status" value="1"/>
</dbReference>
<feature type="compositionally biased region" description="Low complexity" evidence="1">
    <location>
        <begin position="298"/>
        <end position="314"/>
    </location>
</feature>
<feature type="compositionally biased region" description="Gly residues" evidence="1">
    <location>
        <begin position="1278"/>
        <end position="1289"/>
    </location>
</feature>
<dbReference type="Gene3D" id="3.30.1490.40">
    <property type="match status" value="1"/>
</dbReference>
<feature type="compositionally biased region" description="Polar residues" evidence="1">
    <location>
        <begin position="438"/>
        <end position="447"/>
    </location>
</feature>
<feature type="compositionally biased region" description="Pro residues" evidence="1">
    <location>
        <begin position="1112"/>
        <end position="1122"/>
    </location>
</feature>
<feature type="region of interest" description="Disordered" evidence="1">
    <location>
        <begin position="1"/>
        <end position="90"/>
    </location>
</feature>
<feature type="compositionally biased region" description="Low complexity" evidence="1">
    <location>
        <begin position="773"/>
        <end position="782"/>
    </location>
</feature>
<feature type="region of interest" description="Disordered" evidence="1">
    <location>
        <begin position="1262"/>
        <end position="1334"/>
    </location>
</feature>
<evidence type="ECO:0000313" key="4">
    <source>
        <dbReference type="Proteomes" id="UP001172159"/>
    </source>
</evidence>
<evidence type="ECO:0000256" key="1">
    <source>
        <dbReference type="SAM" id="MobiDB-lite"/>
    </source>
</evidence>
<dbReference type="PROSITE" id="PS50829">
    <property type="entry name" value="GYF"/>
    <property type="match status" value="1"/>
</dbReference>
<feature type="compositionally biased region" description="Polar residues" evidence="1">
    <location>
        <begin position="55"/>
        <end position="82"/>
    </location>
</feature>
<feature type="compositionally biased region" description="Polar residues" evidence="1">
    <location>
        <begin position="1183"/>
        <end position="1197"/>
    </location>
</feature>
<reference evidence="3" key="1">
    <citation type="submission" date="2023-06" db="EMBL/GenBank/DDBJ databases">
        <title>Genome-scale phylogeny and comparative genomics of the fungal order Sordariales.</title>
        <authorList>
            <consortium name="Lawrence Berkeley National Laboratory"/>
            <person name="Hensen N."/>
            <person name="Bonometti L."/>
            <person name="Westerberg I."/>
            <person name="Brannstrom I.O."/>
            <person name="Guillou S."/>
            <person name="Cros-Aarteil S."/>
            <person name="Calhoun S."/>
            <person name="Haridas S."/>
            <person name="Kuo A."/>
            <person name="Mondo S."/>
            <person name="Pangilinan J."/>
            <person name="Riley R."/>
            <person name="Labutti K."/>
            <person name="Andreopoulos B."/>
            <person name="Lipzen A."/>
            <person name="Chen C."/>
            <person name="Yanf M."/>
            <person name="Daum C."/>
            <person name="Ng V."/>
            <person name="Clum A."/>
            <person name="Steindorff A."/>
            <person name="Ohm R."/>
            <person name="Martin F."/>
            <person name="Silar P."/>
            <person name="Natvig D."/>
            <person name="Lalanne C."/>
            <person name="Gautier V."/>
            <person name="Ament-Velasquez S.L."/>
            <person name="Kruys A."/>
            <person name="Hutchinson M.I."/>
            <person name="Powell A.J."/>
            <person name="Barry K."/>
            <person name="Miller A.N."/>
            <person name="Grigoriev I.V."/>
            <person name="Debuchy R."/>
            <person name="Gladieux P."/>
            <person name="Thoren M.H."/>
            <person name="Johannesson H."/>
        </authorList>
    </citation>
    <scope>NUCLEOTIDE SEQUENCE</scope>
    <source>
        <strain evidence="3">CBS 540.89</strain>
    </source>
</reference>
<dbReference type="PANTHER" id="PTHR14445">
    <property type="entry name" value="GRB10 INTERACTING GYF PROTEIN"/>
    <property type="match status" value="1"/>
</dbReference>
<keyword evidence="4" id="KW-1185">Reference proteome</keyword>
<dbReference type="InterPro" id="IPR003169">
    <property type="entry name" value="GYF"/>
</dbReference>
<dbReference type="InterPro" id="IPR051640">
    <property type="entry name" value="GRB10-interact_GYF"/>
</dbReference>
<protein>
    <recommendedName>
        <fullName evidence="2">GYF domain-containing protein</fullName>
    </recommendedName>
</protein>
<feature type="compositionally biased region" description="Basic and acidic residues" evidence="1">
    <location>
        <begin position="249"/>
        <end position="280"/>
    </location>
</feature>
<feature type="region of interest" description="Disordered" evidence="1">
    <location>
        <begin position="1170"/>
        <end position="1249"/>
    </location>
</feature>
<feature type="region of interest" description="Disordered" evidence="1">
    <location>
        <begin position="344"/>
        <end position="516"/>
    </location>
</feature>
<dbReference type="CDD" id="cd00072">
    <property type="entry name" value="GYF"/>
    <property type="match status" value="1"/>
</dbReference>
<feature type="compositionally biased region" description="Low complexity" evidence="1">
    <location>
        <begin position="1310"/>
        <end position="1327"/>
    </location>
</feature>
<feature type="compositionally biased region" description="Polar residues" evidence="1">
    <location>
        <begin position="1052"/>
        <end position="1062"/>
    </location>
</feature>
<proteinExistence type="predicted"/>
<dbReference type="SMART" id="SM00444">
    <property type="entry name" value="GYF"/>
    <property type="match status" value="1"/>
</dbReference>
<feature type="region of interest" description="Disordered" evidence="1">
    <location>
        <begin position="621"/>
        <end position="685"/>
    </location>
</feature>
<sequence>MPSGLPSSFASAAAGQTRDSRGNGRADAGRTGGSGEWPRSNGTRTFRRPSTTPFNQNSASNPADLLQSSVSDMPSYSTSSQPGYGDTTGGAKYTKVELLDIYKNLPPAQMDASSLFEPNWNPGHVNGSHPSARQWGKSGDSGHTPQDPTVCWDADGSVKPIGLEEMTEEERLMFSTDVNSTMKPLQPKQPQEGNTPQGGGINGRKTSVSTSNYPLASPSTSRPVTRRRETADTNPFPPASVASPTASRFSREEWFPRRNTAEVKELSDEPEEDHNLRETPAKSQQFGLRANTGGSSGFGTASSLWGPGTPTSSSGIGGAFGNFAIPTPTTADKRFPSTGSRLAHLIPKDSTENAAPKASDAASWRPRQRTDTDPFTTHDDGASGSAALGGAQDNSPPLTSAQPQRGGSVFDTPVKGSAGDFGMSGLRLNDRGDGHGPNSPSETNPYRSPTAAEGREEQQDDHHDRQHHDVSRGTQPGPVPETHSGYSTLPRSFGATGPFDGSDRSQTSSVGAKGFPAVNHLGGWPSAPSVGTPDRDRSFNPFGPGIFGPINDLPSPGLGGLGGVFGVPSTSRLGRGKLESLFPPAMQAQMHPHDQDGLADSIPDLRQANPLGAIGRSAIGLPRETSSPVRGNRGAFEDLYPTPDQTRSPFSAPEQDQQGLTTAAPGQSFPTAGGPSFVSGQAGGDPASVRTMVMPDRMRWVYLDPQQVIQGPFSGLEMNDWYKANFFTPDLRVKRLEDREFEPLGQLIRRIGNSREPFLVPQMGIPHGPAPPSGSYGPGVSDPVPPLQNAFPSFGRTLTAAQQNDLERRKQEEQMYHARAREMAQFSRHPLQTSVPSTLQHHSSIHSLQSQPSFGSMTSPITMPPQPPIGPMVPGAPFFESAAGIAPGPTQPPIGPSADLFTPDLNLSERQMLANMQATGALPAIFPSQAGPINTADNGLQSQLPHVDQLQQDPEGFKDRLRQFQDLRSERDAEEAAANATAQASKVIEEVVKQEEAAPAAPAPAPIAAPSEPAPPVAETAVAAPEPVAAKKAAAPAQPELSLTEKVRKTQADNAKSAQRPSASCLPMPFPPPQNAPLPAPTAQRPASNLPSQYGDRSASGTPDTSSEGAPLAPPPTAPWAPQPGAEAHKGPSLKEIQEAEAKKAAKKEEVAAAARRAALEQENAALREREKAAAAASIGLPATSTWGTGSPVNAASGSPWKQPAVVKAPVLANTSSKKTLADIQREEELRKQKAKEADRQASAAAGAALGKRYADLASKSSTPAGIANAGPATQTLPGGGWSTVGAGGKVKVPTGPAAQNRSTSTTGVKPSATPIAPKATPKPAQTSLKDAKTQAVDEFKVWVRRELTRGGIKDTETLTATLMEMPPDQPDIISDVVYSCEYTLNGKDFAMEFVRRKKLAEKGISSDPPTGSMPSDSKQVSNNGWSEVAKKGSSSSAQTAKEEASIPGFRVVPSKKKGKK</sequence>
<feature type="compositionally biased region" description="Basic and acidic residues" evidence="1">
    <location>
        <begin position="18"/>
        <end position="28"/>
    </location>
</feature>
<feature type="compositionally biased region" description="Pro residues" evidence="1">
    <location>
        <begin position="1068"/>
        <end position="1080"/>
    </location>
</feature>
<feature type="region of interest" description="Disordered" evidence="1">
    <location>
        <begin position="113"/>
        <end position="156"/>
    </location>
</feature>
<dbReference type="Pfam" id="PF02213">
    <property type="entry name" value="GYF"/>
    <property type="match status" value="1"/>
</dbReference>
<dbReference type="GO" id="GO:0005829">
    <property type="term" value="C:cytosol"/>
    <property type="evidence" value="ECO:0007669"/>
    <property type="project" value="TreeGrafter"/>
</dbReference>
<feature type="compositionally biased region" description="Polar residues" evidence="1">
    <location>
        <begin position="1"/>
        <end position="10"/>
    </location>
</feature>